<name>A0AAD1U3B6_EUPCR</name>
<dbReference type="EMBL" id="CAMPGE010002374">
    <property type="protein sequence ID" value="CAI2361173.1"/>
    <property type="molecule type" value="Genomic_DNA"/>
</dbReference>
<organism evidence="1 2">
    <name type="scientific">Euplotes crassus</name>
    <dbReference type="NCBI Taxonomy" id="5936"/>
    <lineage>
        <taxon>Eukaryota</taxon>
        <taxon>Sar</taxon>
        <taxon>Alveolata</taxon>
        <taxon>Ciliophora</taxon>
        <taxon>Intramacronucleata</taxon>
        <taxon>Spirotrichea</taxon>
        <taxon>Hypotrichia</taxon>
        <taxon>Euplotida</taxon>
        <taxon>Euplotidae</taxon>
        <taxon>Moneuplotes</taxon>
    </lineage>
</organism>
<dbReference type="Proteomes" id="UP001295684">
    <property type="component" value="Unassembled WGS sequence"/>
</dbReference>
<comment type="caution">
    <text evidence="1">The sequence shown here is derived from an EMBL/GenBank/DDBJ whole genome shotgun (WGS) entry which is preliminary data.</text>
</comment>
<evidence type="ECO:0000313" key="1">
    <source>
        <dbReference type="EMBL" id="CAI2361173.1"/>
    </source>
</evidence>
<evidence type="ECO:0000313" key="2">
    <source>
        <dbReference type="Proteomes" id="UP001295684"/>
    </source>
</evidence>
<reference evidence="1" key="1">
    <citation type="submission" date="2023-07" db="EMBL/GenBank/DDBJ databases">
        <authorList>
            <consortium name="AG Swart"/>
            <person name="Singh M."/>
            <person name="Singh A."/>
            <person name="Seah K."/>
            <person name="Emmerich C."/>
        </authorList>
    </citation>
    <scope>NUCLEOTIDE SEQUENCE</scope>
    <source>
        <strain evidence="1">DP1</strain>
    </source>
</reference>
<dbReference type="AlphaFoldDB" id="A0AAD1U3B6"/>
<keyword evidence="2" id="KW-1185">Reference proteome</keyword>
<protein>
    <submittedName>
        <fullName evidence="1">Uncharacterized protein</fullName>
    </submittedName>
</protein>
<sequence>MERTNNRSTSQEIYNKKVRKVPRTIRESFIECIDRYSQNKEAEACKTPAKTVLKKKFIRNSKIILTNRKNAELVMKKKKAKRNKCDLPPSHIKVLQQLKKHTDLILPSLKEKQELGMDLKEGTSLSQEHHFQEYIKIKFGLDMKNYHGEGTYDRNPRKSQILNALRSFERFRRANVPLTSKHLSLKNSPRNSSLGSIPNINKFVNQSMTADALNPQNKTLLYPEDRINVKIMEDCSSSVSSGENIDQMIPNFNSSKTRNEHSPIGIESNGKDTILVKNNSYSTIKLPVLTQKNLEKDLNARIHFIL</sequence>
<gene>
    <name evidence="1" type="ORF">ECRASSUSDP1_LOCUS2483</name>
</gene>
<accession>A0AAD1U3B6</accession>
<proteinExistence type="predicted"/>